<feature type="domain" description="Tetratricopeptide repeat protein 21A/21B second ARM" evidence="5">
    <location>
        <begin position="263"/>
        <end position="531"/>
    </location>
</feature>
<dbReference type="InterPro" id="IPR019734">
    <property type="entry name" value="TPR_rpt"/>
</dbReference>
<evidence type="ECO:0000259" key="8">
    <source>
        <dbReference type="Pfam" id="PF25064"/>
    </source>
</evidence>
<dbReference type="Pfam" id="PF25058">
    <property type="entry name" value="ARM_TT21"/>
    <property type="match status" value="1"/>
</dbReference>
<evidence type="ECO:0000256" key="3">
    <source>
        <dbReference type="ARBA" id="ARBA00022803"/>
    </source>
</evidence>
<keyword evidence="3 4" id="KW-0802">TPR repeat</keyword>
<organism evidence="10 11">
    <name type="scientific">Haemonchus contortus</name>
    <name type="common">Barber pole worm</name>
    <dbReference type="NCBI Taxonomy" id="6289"/>
    <lineage>
        <taxon>Eukaryota</taxon>
        <taxon>Metazoa</taxon>
        <taxon>Ecdysozoa</taxon>
        <taxon>Nematoda</taxon>
        <taxon>Chromadorea</taxon>
        <taxon>Rhabditida</taxon>
        <taxon>Rhabditina</taxon>
        <taxon>Rhabditomorpha</taxon>
        <taxon>Strongyloidea</taxon>
        <taxon>Trichostrongylidae</taxon>
        <taxon>Haemonchus</taxon>
    </lineage>
</organism>
<name>A0A7I4YH41_HAECO</name>
<evidence type="ECO:0000259" key="9">
    <source>
        <dbReference type="Pfam" id="PF25068"/>
    </source>
</evidence>
<dbReference type="Pfam" id="PF25064">
    <property type="entry name" value="ARM_TT21_5th"/>
    <property type="match status" value="1"/>
</dbReference>
<evidence type="ECO:0000256" key="4">
    <source>
        <dbReference type="PROSITE-ProRule" id="PRU00339"/>
    </source>
</evidence>
<dbReference type="GO" id="GO:0061512">
    <property type="term" value="P:protein localization to cilium"/>
    <property type="evidence" value="ECO:0007669"/>
    <property type="project" value="TreeGrafter"/>
</dbReference>
<feature type="domain" description="Tetratricopeptide repeat protein 21A/21B C-terminal ARM" evidence="7">
    <location>
        <begin position="1083"/>
        <end position="1292"/>
    </location>
</feature>
<dbReference type="Gene3D" id="1.25.40.10">
    <property type="entry name" value="Tetratricopeptide repeat domain"/>
    <property type="match status" value="5"/>
</dbReference>
<dbReference type="InterPro" id="IPR040364">
    <property type="entry name" value="TTC21A/TTC21B"/>
</dbReference>
<dbReference type="InterPro" id="IPR011990">
    <property type="entry name" value="TPR-like_helical_dom_sf"/>
</dbReference>
<feature type="domain" description="Tetratricopeptide repeat protein 21A/21B fourth ARM" evidence="9">
    <location>
        <begin position="745"/>
        <end position="896"/>
    </location>
</feature>
<dbReference type="Pfam" id="PF25063">
    <property type="entry name" value="ARM_TT21_C"/>
    <property type="match status" value="1"/>
</dbReference>
<feature type="domain" description="Tetratricopeptide repeat protein 21A/21B N-terminal ARM repeat" evidence="6">
    <location>
        <begin position="15"/>
        <end position="228"/>
    </location>
</feature>
<dbReference type="GO" id="GO:0035721">
    <property type="term" value="P:intraciliary retrograde transport"/>
    <property type="evidence" value="ECO:0007669"/>
    <property type="project" value="TreeGrafter"/>
</dbReference>
<dbReference type="PROSITE" id="PS50005">
    <property type="entry name" value="TPR"/>
    <property type="match status" value="1"/>
</dbReference>
<dbReference type="WBParaSite" id="HCON_00092600-00001">
    <property type="protein sequence ID" value="HCON_00092600-00001"/>
    <property type="gene ID" value="HCON_00092600"/>
</dbReference>
<sequence>MTDYSDGILKTIASVHFYLREGYYGTALKSCGGANGDSPHVQLLKGIALILNGKPAEAMRLLETLRKGECSMGALYALKHAHLQAENPDRQSLMEIESALMEINDAPPMEQFSAAEALFFQKDYAKAKPILDRIARSNPDNALIVCLSGWTDLLLGKDQKSTLEMFERAIDGGYLDGYVGKMAIFTCRQLASDAKSLCKDALTASFGHLPFHVEATRACLLAKEWNNALQALQNSNIVESDNVFILFLFAVHTICSSGTRIEQTLTELQTALDTAESENHALYGQMASCLYRIGGRNRLVLAFARELLARANKKSRRPAYVVDELRVAISLDDVREVTTKVKELMSMDCDDPYAALGVTLSNLMNGKIDDAAAQLTFMKEANPSISNYPIYHFAEAVIAKNKKNSYEQFMQNMNDAIIVHFDKIQGIPFGVDYLRALDADFLMGLVYQLMDYAPPMPLKAPDETLKTIERILKIIIDNSPGISQAYFILARCLFLHSEWDAADRMIEECLQKNETIADAYLLRAEIKLMKGQVTDADSCLNTGLSFNFSVRDSSLFHLIKAKVHKQRNEMEKAADLLKAGLKLPQKERSTNLLMRREGGDAQRISIQLELIDCLQTMKQTHEAERVMREALEQWKGKPEEQQLLLMNAQVLVSKGDVDGALAILNTVQPGQPNYYAARIKMAEIYLEEKRDKMMFTVCYKELLKSAPTAATYALLGDAYMSVQEPDRAIEVYEMALKMQSKDMALTEKIGEAYVLCHLYSKAVNFYESVMNATKDKRMRLKLADLLHRLGNTEKCMRILRQPLDEEPNPTDPATISAHVQYLKLLAEVQFAGGKHTEALHDLGNAKNLQMKLLVRNDSVTNLQVKKEISKILCSQAEIYSNAHDYRMVVECYKEALTYYETDIKTILALASCYMNISRLAECKQMCEMALAIDKNNDEATLMVADMLYTNNDTDKAIVHFAQLLEKYPNHYHALARCLELAWRAGHVDQADKYLRKAIENNPRAPVDAGYNYCKGLHEWYSGEPNAALQAFNRARRDLEWGERALYNMIEIVLNPDNEIIGGEVLDRADDRGDEADREMAAKTAERFLKEVTFKNNNSKYVLMENSILVASGVRSNVQKALDRLLPIVGNEGEKVSSVGAVLVVARAYMLMKQTPKAKAVLKRVVGHPWSLEDADYLEKCWLLLADLYINQNKSEQATTVLRTVLQHNASSIKAFEFLGYLREREQKFHDAAANYDDAWKLSRMRNPAIGYKLAYNLLKCKRLFDCIEVCHHVLKLYPTYPKIKKEIMDKARMSIRS</sequence>
<evidence type="ECO:0000259" key="7">
    <source>
        <dbReference type="Pfam" id="PF25063"/>
    </source>
</evidence>
<dbReference type="SUPFAM" id="SSF48452">
    <property type="entry name" value="TPR-like"/>
    <property type="match status" value="5"/>
</dbReference>
<evidence type="ECO:0000259" key="5">
    <source>
        <dbReference type="Pfam" id="PF25060"/>
    </source>
</evidence>
<evidence type="ECO:0000313" key="10">
    <source>
        <dbReference type="Proteomes" id="UP000025227"/>
    </source>
</evidence>
<evidence type="ECO:0000256" key="2">
    <source>
        <dbReference type="ARBA" id="ARBA00022737"/>
    </source>
</evidence>
<evidence type="ECO:0000259" key="6">
    <source>
        <dbReference type="Pfam" id="PF25062"/>
    </source>
</evidence>
<dbReference type="Pfam" id="PF25060">
    <property type="entry name" value="ARM_TT21_2nd"/>
    <property type="match status" value="1"/>
</dbReference>
<dbReference type="Pfam" id="PF13176">
    <property type="entry name" value="TPR_7"/>
    <property type="match status" value="1"/>
</dbReference>
<proteinExistence type="inferred from homology"/>
<protein>
    <submittedName>
        <fullName evidence="11">Tetratricopeptide repeat protein 21B</fullName>
    </submittedName>
</protein>
<dbReference type="PANTHER" id="PTHR14699">
    <property type="entry name" value="STI2 PROTEIN-RELATED"/>
    <property type="match status" value="1"/>
</dbReference>
<dbReference type="Proteomes" id="UP000025227">
    <property type="component" value="Unplaced"/>
</dbReference>
<dbReference type="OrthoDB" id="10259630at2759"/>
<feature type="repeat" description="TPR" evidence="4">
    <location>
        <begin position="709"/>
        <end position="742"/>
    </location>
</feature>
<dbReference type="InterPro" id="IPR056833">
    <property type="entry name" value="ARM_TT21_N"/>
</dbReference>
<dbReference type="InterPro" id="IPR056832">
    <property type="entry name" value="ARM_TT21_2nd"/>
</dbReference>
<keyword evidence="10" id="KW-1185">Reference proteome</keyword>
<reference evidence="11" key="1">
    <citation type="submission" date="2020-12" db="UniProtKB">
        <authorList>
            <consortium name="WormBaseParasite"/>
        </authorList>
    </citation>
    <scope>IDENTIFICATION</scope>
    <source>
        <strain evidence="11">MHco3</strain>
    </source>
</reference>
<dbReference type="PANTHER" id="PTHR14699:SF0">
    <property type="entry name" value="TETRATRICOPEPTIDE REPEAT PROTEIN 21 HOMOLOG"/>
    <property type="match status" value="1"/>
</dbReference>
<feature type="domain" description="Tetratricopeptide repeat protein 21A/21B fifth ARM repeats" evidence="8">
    <location>
        <begin position="937"/>
        <end position="1053"/>
    </location>
</feature>
<dbReference type="InterPro" id="IPR056834">
    <property type="entry name" value="ARM_TT21_C"/>
</dbReference>
<dbReference type="Pfam" id="PF25062">
    <property type="entry name" value="ARM_TT21_N"/>
    <property type="match status" value="1"/>
</dbReference>
<evidence type="ECO:0000256" key="1">
    <source>
        <dbReference type="ARBA" id="ARBA00010935"/>
    </source>
</evidence>
<evidence type="ECO:0000313" key="11">
    <source>
        <dbReference type="WBParaSite" id="HCON_00092600-00001"/>
    </source>
</evidence>
<dbReference type="GO" id="GO:0030991">
    <property type="term" value="C:intraciliary transport particle A"/>
    <property type="evidence" value="ECO:0007669"/>
    <property type="project" value="TreeGrafter"/>
</dbReference>
<dbReference type="FunFam" id="1.25.40.10:FF:000219">
    <property type="entry name" value="Tetratricopeptide repeat domain 21B"/>
    <property type="match status" value="1"/>
</dbReference>
<dbReference type="InterPro" id="IPR056836">
    <property type="entry name" value="ARM_TT21_4th"/>
</dbReference>
<dbReference type="InterPro" id="IPR056835">
    <property type="entry name" value="ARM_TT21_5th"/>
</dbReference>
<dbReference type="Pfam" id="PF25068">
    <property type="entry name" value="ARM_TT21_4th"/>
    <property type="match status" value="1"/>
</dbReference>
<keyword evidence="2" id="KW-0677">Repeat</keyword>
<dbReference type="SMART" id="SM00028">
    <property type="entry name" value="TPR"/>
    <property type="match status" value="13"/>
</dbReference>
<dbReference type="GO" id="GO:0005929">
    <property type="term" value="C:cilium"/>
    <property type="evidence" value="ECO:0007669"/>
    <property type="project" value="GOC"/>
</dbReference>
<comment type="similarity">
    <text evidence="1">Belongs to the TTC21 family.</text>
</comment>
<accession>A0A7I4YH41</accession>